<name>A0A4P2VI79_FLUSA</name>
<dbReference type="Proteomes" id="UP000291236">
    <property type="component" value="Chromosome"/>
</dbReference>
<keyword evidence="2" id="KW-1185">Reference proteome</keyword>
<dbReference type="AlphaFoldDB" id="A0A4P2VI79"/>
<reference evidence="1 2" key="1">
    <citation type="submission" date="2018-12" db="EMBL/GenBank/DDBJ databases">
        <title>Rubrispira sanarue gen. nov., sp., nov., a member of the order Silvanigrellales, isolated from a brackish lake in Hamamatsu Japan.</title>
        <authorList>
            <person name="Maejima Y."/>
            <person name="Iino T."/>
            <person name="Muraguchi Y."/>
            <person name="Fukuda K."/>
            <person name="Nojiri H."/>
            <person name="Ohkuma M."/>
            <person name="Moriuchi R."/>
            <person name="Dohra H."/>
            <person name="Kimbara K."/>
            <person name="Shintani M."/>
        </authorList>
    </citation>
    <scope>NUCLEOTIDE SEQUENCE [LARGE SCALE GENOMIC DNA]</scope>
    <source>
        <strain evidence="1 2">RF1110005</strain>
    </source>
</reference>
<evidence type="ECO:0000313" key="1">
    <source>
        <dbReference type="EMBL" id="BBH52783.1"/>
    </source>
</evidence>
<proteinExistence type="predicted"/>
<dbReference type="RefSeq" id="WP_130607554.1">
    <property type="nucleotide sequence ID" value="NZ_AP019368.1"/>
</dbReference>
<organism evidence="1 2">
    <name type="scientific">Fluviispira sanaruensis</name>
    <dbReference type="NCBI Taxonomy" id="2493639"/>
    <lineage>
        <taxon>Bacteria</taxon>
        <taxon>Pseudomonadati</taxon>
        <taxon>Bdellovibrionota</taxon>
        <taxon>Oligoflexia</taxon>
        <taxon>Silvanigrellales</taxon>
        <taxon>Silvanigrellaceae</taxon>
        <taxon>Fluviispira</taxon>
    </lineage>
</organism>
<protein>
    <submittedName>
        <fullName evidence="1">Uncharacterized protein</fullName>
    </submittedName>
</protein>
<gene>
    <name evidence="1" type="ORF">JCM31447_12260</name>
</gene>
<evidence type="ECO:0000313" key="2">
    <source>
        <dbReference type="Proteomes" id="UP000291236"/>
    </source>
</evidence>
<dbReference type="EMBL" id="AP019368">
    <property type="protein sequence ID" value="BBH52783.1"/>
    <property type="molecule type" value="Genomic_DNA"/>
</dbReference>
<sequence>MGKIKIRNLIHIIFYYSVIFLTEFSFAQDNKPKGDIFVAPISAYSVNAEEMTLTLANTSENVKKFFYKSRCIINKVEYEDVACAKYFSFDLTEFLKENIITLPANTQKKIPIKLLVKPKDKEEFSAFFTPEFTIVSDVDRPKNSVGFEFKFAPGILFSWNSTSAKLDLQEFKTRNSKDGVRIAQFTFDISKLKSPQVVNVNAKIIDSKTNKLIRFLDLGKEKIIDPRRKKLVLKGEIDKSKENEKSLCYELLFQELTTNSAYKIKSPSCT</sequence>
<dbReference type="KEGG" id="sbf:JCM31447_12260"/>
<accession>A0A4P2VI79</accession>